<reference evidence="2 3" key="1">
    <citation type="submission" date="2017-02" db="EMBL/GenBank/DDBJ databases">
        <authorList>
            <person name="Peterson S.W."/>
        </authorList>
    </citation>
    <scope>NUCLEOTIDE SEQUENCE [LARGE SCALE GENOMIC DNA]</scope>
    <source>
        <strain evidence="2 3">SRS1_H2-8</strain>
    </source>
</reference>
<accession>A0A2N8UDH6</accession>
<dbReference type="Pfam" id="PF13358">
    <property type="entry name" value="DDE_3"/>
    <property type="match status" value="1"/>
</dbReference>
<protein>
    <submittedName>
        <fullName evidence="2">Related to Transposase</fullName>
    </submittedName>
</protein>
<dbReference type="InterPro" id="IPR036397">
    <property type="entry name" value="RNaseH_sf"/>
</dbReference>
<dbReference type="Gene3D" id="3.30.420.10">
    <property type="entry name" value="Ribonuclease H-like superfamily/Ribonuclease H"/>
    <property type="match status" value="1"/>
</dbReference>
<evidence type="ECO:0000313" key="3">
    <source>
        <dbReference type="Proteomes" id="UP000239563"/>
    </source>
</evidence>
<gene>
    <name evidence="2" type="ORF">SRS1_25071</name>
</gene>
<dbReference type="InterPro" id="IPR038717">
    <property type="entry name" value="Tc1-like_DDE_dom"/>
</dbReference>
<proteinExistence type="predicted"/>
<dbReference type="GO" id="GO:0003676">
    <property type="term" value="F:nucleic acid binding"/>
    <property type="evidence" value="ECO:0007669"/>
    <property type="project" value="InterPro"/>
</dbReference>
<dbReference type="EMBL" id="LT795059">
    <property type="protein sequence ID" value="SJX62792.1"/>
    <property type="molecule type" value="Genomic_DNA"/>
</dbReference>
<feature type="domain" description="Tc1-like transposase DDE" evidence="1">
    <location>
        <begin position="238"/>
        <end position="310"/>
    </location>
</feature>
<organism evidence="2 3">
    <name type="scientific">Sporisorium reilianum f. sp. reilianum</name>
    <dbReference type="NCBI Taxonomy" id="72559"/>
    <lineage>
        <taxon>Eukaryota</taxon>
        <taxon>Fungi</taxon>
        <taxon>Dikarya</taxon>
        <taxon>Basidiomycota</taxon>
        <taxon>Ustilaginomycotina</taxon>
        <taxon>Ustilaginomycetes</taxon>
        <taxon>Ustilaginales</taxon>
        <taxon>Ustilaginaceae</taxon>
        <taxon>Sporisorium</taxon>
    </lineage>
</organism>
<sequence>MSLCKKRATSLAHHQHLLLAFLSRGSKINMACTKWTTPHLLHIRELLRQGLSFGQIAVQTSISKSAVTRFANQMTDVDFDKSLGGRPPLLSSCQCLLLVRGIKQKSYTSATEASAYWLQHYQVQLSRQTITREFKRAGLKFRVKQKNPSFSSNIKGHSLPLHSAMLPGPTTTGRTSSGMMNARCNTLEKGWRSGTGQRRQTTLYTYLHSKVAAIMTSESYCKLLEEALPGSILKWKSIQQIPPKSRMLFMQNNASPHCTNNTKEYLQEVGWNVLPWPAMSPDLNPIEHVWQQLKKRLYMVKHTLRTKEELVAAIVTFWETYPKKSAQALIKSMPRRLQAVKKARGGHTKD</sequence>
<dbReference type="Proteomes" id="UP000239563">
    <property type="component" value="Chromosome VI"/>
</dbReference>
<dbReference type="SUPFAM" id="SSF46689">
    <property type="entry name" value="Homeodomain-like"/>
    <property type="match status" value="1"/>
</dbReference>
<dbReference type="InterPro" id="IPR009057">
    <property type="entry name" value="Homeodomain-like_sf"/>
</dbReference>
<evidence type="ECO:0000313" key="2">
    <source>
        <dbReference type="EMBL" id="SJX62792.1"/>
    </source>
</evidence>
<name>A0A2N8UDH6_9BASI</name>
<dbReference type="AlphaFoldDB" id="A0A2N8UDH6"/>
<evidence type="ECO:0000259" key="1">
    <source>
        <dbReference type="Pfam" id="PF13358"/>
    </source>
</evidence>